<comment type="subcellular location">
    <subcellularLocation>
        <location evidence="1">Nucleus</location>
    </subcellularLocation>
</comment>
<feature type="compositionally biased region" description="Pro residues" evidence="7">
    <location>
        <begin position="336"/>
        <end position="350"/>
    </location>
</feature>
<keyword evidence="4" id="KW-1015">Disulfide bond</keyword>
<gene>
    <name evidence="10" type="ORF">SK128_026495</name>
</gene>
<keyword evidence="3" id="KW-0677">Repeat</keyword>
<dbReference type="InterPro" id="IPR009057">
    <property type="entry name" value="Homeodomain-like_sf"/>
</dbReference>
<evidence type="ECO:0000256" key="6">
    <source>
        <dbReference type="PROSITE-ProRule" id="PRU00302"/>
    </source>
</evidence>
<feature type="domain" description="Sushi" evidence="9">
    <location>
        <begin position="146"/>
        <end position="213"/>
    </location>
</feature>
<proteinExistence type="predicted"/>
<evidence type="ECO:0000256" key="1">
    <source>
        <dbReference type="ARBA" id="ARBA00004123"/>
    </source>
</evidence>
<dbReference type="AlphaFoldDB" id="A0AAN8WFA7"/>
<protein>
    <recommendedName>
        <fullName evidence="9">Sushi domain-containing protein</fullName>
    </recommendedName>
</protein>
<dbReference type="SMART" id="SM00032">
    <property type="entry name" value="CCP"/>
    <property type="match status" value="4"/>
</dbReference>
<feature type="domain" description="Sushi" evidence="9">
    <location>
        <begin position="215"/>
        <end position="275"/>
    </location>
</feature>
<keyword evidence="11" id="KW-1185">Reference proteome</keyword>
<dbReference type="InterPro" id="IPR050350">
    <property type="entry name" value="Compl-Cell_Adhes-Reg"/>
</dbReference>
<comment type="caution">
    <text evidence="6">Lacks conserved residue(s) required for the propagation of feature annotation.</text>
</comment>
<keyword evidence="5" id="KW-0325">Glycoprotein</keyword>
<evidence type="ECO:0000259" key="9">
    <source>
        <dbReference type="PROSITE" id="PS50923"/>
    </source>
</evidence>
<sequence length="697" mass="77834">LLCEVPANILNGKVRVLHGDPKLGLELEGSERYEEGSVAEYTCDVGYWLHPTSHSKHSCHHGQWIGDTPQCVSKGCNDPDPVMNGYFIELSGSYDQQYPPGARLQFVCHTGYILKGSDLFICNEVRGWSPRRKPKCEPSQELLDAELCSVPPEVLHTLQKLIRGIVTAEGAFHGTTVEYRCRPGFRNILAPCLAHSLTCHKGHWHGTSPKCEEFNSCIAPPDIAHGYMYDSASSYPLQSQVFYSCDPGYRLVGPSVLTCEDSGCWAPKMPPVCQLSHHFEDEVRNERTLLDMHTILVATTGSVIGILLIVLALILYQRAVGPKLVRLRNSGSGNNLPPPPPNCPPNPPLPVAENDPDRVALIPFPDEGVPPSYEEAVRHRPAVMFEAHGGTNSGRYTPHSHRTRSHRVVVPSVRRSRHRDNPDNISYQSIGSARHSSSTSRSMSMRSWSACDSLGSTDTVAVSDSTNVTVDTQSGTSSSGSQAPSCRALAGSLASFDTSSLVNNEVIFSCLYVQHLSQSVLFTPLCCCGLCVFYSYHAMSRRQTTKEDVRAIIALFNMGHTMKQISRETAGCFRSVKRLTKEYQDTGRRSLPIAKPKTGRPKIITHRTRNVVKRLVDSQPSIRVKEVKEINSNILQHISSRTVQRCIYNDVRCHRFHAHRKPGLTQRQKRLRIDICKKYQLWEPERWQHVLCETKIK</sequence>
<keyword evidence="8" id="KW-1133">Transmembrane helix</keyword>
<feature type="domain" description="Sushi" evidence="9">
    <location>
        <begin position="1"/>
        <end position="73"/>
    </location>
</feature>
<feature type="non-terminal residue" evidence="10">
    <location>
        <position position="1"/>
    </location>
</feature>
<evidence type="ECO:0000256" key="5">
    <source>
        <dbReference type="ARBA" id="ARBA00023180"/>
    </source>
</evidence>
<dbReference type="GO" id="GO:0005634">
    <property type="term" value="C:nucleus"/>
    <property type="evidence" value="ECO:0007669"/>
    <property type="project" value="UniProtKB-SubCell"/>
</dbReference>
<comment type="caution">
    <text evidence="10">The sequence shown here is derived from an EMBL/GenBank/DDBJ whole genome shotgun (WGS) entry which is preliminary data.</text>
</comment>
<keyword evidence="2 6" id="KW-0768">Sushi</keyword>
<evidence type="ECO:0000256" key="3">
    <source>
        <dbReference type="ARBA" id="ARBA00022737"/>
    </source>
</evidence>
<accession>A0AAN8WFA7</accession>
<dbReference type="SUPFAM" id="SSF46689">
    <property type="entry name" value="Homeodomain-like"/>
    <property type="match status" value="1"/>
</dbReference>
<dbReference type="InterPro" id="IPR000436">
    <property type="entry name" value="Sushi_SCR_CCP_dom"/>
</dbReference>
<dbReference type="Proteomes" id="UP001381693">
    <property type="component" value="Unassembled WGS sequence"/>
</dbReference>
<keyword evidence="8" id="KW-0812">Transmembrane</keyword>
<dbReference type="PROSITE" id="PS50923">
    <property type="entry name" value="SUSHI"/>
    <property type="match status" value="4"/>
</dbReference>
<evidence type="ECO:0000256" key="7">
    <source>
        <dbReference type="SAM" id="MobiDB-lite"/>
    </source>
</evidence>
<dbReference type="Pfam" id="PF00084">
    <property type="entry name" value="Sushi"/>
    <property type="match status" value="4"/>
</dbReference>
<organism evidence="10 11">
    <name type="scientific">Halocaridina rubra</name>
    <name type="common">Hawaiian red shrimp</name>
    <dbReference type="NCBI Taxonomy" id="373956"/>
    <lineage>
        <taxon>Eukaryota</taxon>
        <taxon>Metazoa</taxon>
        <taxon>Ecdysozoa</taxon>
        <taxon>Arthropoda</taxon>
        <taxon>Crustacea</taxon>
        <taxon>Multicrustacea</taxon>
        <taxon>Malacostraca</taxon>
        <taxon>Eumalacostraca</taxon>
        <taxon>Eucarida</taxon>
        <taxon>Decapoda</taxon>
        <taxon>Pleocyemata</taxon>
        <taxon>Caridea</taxon>
        <taxon>Atyoidea</taxon>
        <taxon>Atyidae</taxon>
        <taxon>Halocaridina</taxon>
    </lineage>
</organism>
<evidence type="ECO:0000256" key="8">
    <source>
        <dbReference type="SAM" id="Phobius"/>
    </source>
</evidence>
<evidence type="ECO:0000313" key="10">
    <source>
        <dbReference type="EMBL" id="KAK7018696.1"/>
    </source>
</evidence>
<feature type="region of interest" description="Disordered" evidence="7">
    <location>
        <begin position="388"/>
        <end position="441"/>
    </location>
</feature>
<dbReference type="SUPFAM" id="SSF57535">
    <property type="entry name" value="Complement control module/SCR domain"/>
    <property type="match status" value="4"/>
</dbReference>
<dbReference type="PANTHER" id="PTHR19325:SF571">
    <property type="entry name" value="SUSHI DOMAIN-CONTAINING PROTEIN"/>
    <property type="match status" value="1"/>
</dbReference>
<feature type="region of interest" description="Disordered" evidence="7">
    <location>
        <begin position="331"/>
        <end position="353"/>
    </location>
</feature>
<name>A0AAN8WFA7_HALRR</name>
<dbReference type="EMBL" id="JAXCGZ010023027">
    <property type="protein sequence ID" value="KAK7018696.1"/>
    <property type="molecule type" value="Genomic_DNA"/>
</dbReference>
<evidence type="ECO:0000313" key="11">
    <source>
        <dbReference type="Proteomes" id="UP001381693"/>
    </source>
</evidence>
<dbReference type="Gene3D" id="2.10.70.10">
    <property type="entry name" value="Complement Module, domain 1"/>
    <property type="match status" value="4"/>
</dbReference>
<feature type="compositionally biased region" description="Basic residues" evidence="7">
    <location>
        <begin position="398"/>
        <end position="407"/>
    </location>
</feature>
<dbReference type="CDD" id="cd00033">
    <property type="entry name" value="CCP"/>
    <property type="match status" value="4"/>
</dbReference>
<dbReference type="PANTHER" id="PTHR19325">
    <property type="entry name" value="COMPLEMENT COMPONENT-RELATED SUSHI DOMAIN-CONTAINING"/>
    <property type="match status" value="1"/>
</dbReference>
<keyword evidence="8" id="KW-0472">Membrane</keyword>
<evidence type="ECO:0000256" key="4">
    <source>
        <dbReference type="ARBA" id="ARBA00023157"/>
    </source>
</evidence>
<dbReference type="InterPro" id="IPR035976">
    <property type="entry name" value="Sushi/SCR/CCP_sf"/>
</dbReference>
<feature type="transmembrane region" description="Helical" evidence="8">
    <location>
        <begin position="294"/>
        <end position="316"/>
    </location>
</feature>
<feature type="compositionally biased region" description="Low complexity" evidence="7">
    <location>
        <begin position="429"/>
        <end position="441"/>
    </location>
</feature>
<feature type="domain" description="Sushi" evidence="9">
    <location>
        <begin position="74"/>
        <end position="138"/>
    </location>
</feature>
<reference evidence="10 11" key="1">
    <citation type="submission" date="2023-11" db="EMBL/GenBank/DDBJ databases">
        <title>Halocaridina rubra genome assembly.</title>
        <authorList>
            <person name="Smith C."/>
        </authorList>
    </citation>
    <scope>NUCLEOTIDE SEQUENCE [LARGE SCALE GENOMIC DNA]</scope>
    <source>
        <strain evidence="10">EP-1</strain>
        <tissue evidence="10">Whole</tissue>
    </source>
</reference>
<evidence type="ECO:0000256" key="2">
    <source>
        <dbReference type="ARBA" id="ARBA00022659"/>
    </source>
</evidence>